<evidence type="ECO:0000256" key="1">
    <source>
        <dbReference type="SAM" id="Phobius"/>
    </source>
</evidence>
<comment type="caution">
    <text evidence="2">The sequence shown here is derived from an EMBL/GenBank/DDBJ whole genome shotgun (WGS) entry which is preliminary data.</text>
</comment>
<organism evidence="2 3">
    <name type="scientific">Ureibacillus massiliensis 4400831 = CIP 108448 = CCUG 49529</name>
    <dbReference type="NCBI Taxonomy" id="1211035"/>
    <lineage>
        <taxon>Bacteria</taxon>
        <taxon>Bacillati</taxon>
        <taxon>Bacillota</taxon>
        <taxon>Bacilli</taxon>
        <taxon>Bacillales</taxon>
        <taxon>Caryophanaceae</taxon>
        <taxon>Ureibacillus</taxon>
    </lineage>
</organism>
<sequence length="75" mass="8409">MLQLFLFGIVAYVILYFLAKLRIFPAITAVFPFINFVLLTIVVIFIVIKSGLIRAIAMIIGVIVTLIKDAFSTLF</sequence>
<dbReference type="EMBL" id="JPVQ01000060">
    <property type="protein sequence ID" value="KGR88623.1"/>
    <property type="molecule type" value="Genomic_DNA"/>
</dbReference>
<dbReference type="AlphaFoldDB" id="A0A0A3J0D7"/>
<proteinExistence type="predicted"/>
<evidence type="ECO:0000313" key="2">
    <source>
        <dbReference type="EMBL" id="KGR88623.1"/>
    </source>
</evidence>
<gene>
    <name evidence="2" type="ORF">CD30_18105</name>
</gene>
<dbReference type="Proteomes" id="UP000030595">
    <property type="component" value="Unassembled WGS sequence"/>
</dbReference>
<evidence type="ECO:0000313" key="3">
    <source>
        <dbReference type="Proteomes" id="UP000030595"/>
    </source>
</evidence>
<keyword evidence="3" id="KW-1185">Reference proteome</keyword>
<dbReference type="RefSeq" id="WP_036179843.1">
    <property type="nucleotide sequence ID" value="NZ_AVCZ01000060.1"/>
</dbReference>
<accession>A0A0A3J0D7</accession>
<protein>
    <submittedName>
        <fullName evidence="2">Uncharacterized protein</fullName>
    </submittedName>
</protein>
<keyword evidence="1" id="KW-1133">Transmembrane helix</keyword>
<reference evidence="2 3" key="1">
    <citation type="submission" date="2014-02" db="EMBL/GenBank/DDBJ databases">
        <title>Draft genome sequence of Lysinibacillus massiliensis CCUG 49529.</title>
        <authorList>
            <person name="Zhang F."/>
            <person name="Wang G."/>
            <person name="Zhang L."/>
        </authorList>
    </citation>
    <scope>NUCLEOTIDE SEQUENCE [LARGE SCALE GENOMIC DNA]</scope>
    <source>
        <strain evidence="2 3">CCUG 49529</strain>
    </source>
</reference>
<feature type="transmembrane region" description="Helical" evidence="1">
    <location>
        <begin position="29"/>
        <end position="48"/>
    </location>
</feature>
<feature type="transmembrane region" description="Helical" evidence="1">
    <location>
        <begin position="55"/>
        <end position="74"/>
    </location>
</feature>
<name>A0A0A3J0D7_9BACL</name>
<dbReference type="eggNOG" id="ENOG5030C8B">
    <property type="taxonomic scope" value="Bacteria"/>
</dbReference>
<keyword evidence="1" id="KW-0472">Membrane</keyword>
<keyword evidence="1" id="KW-0812">Transmembrane</keyword>